<comment type="caution">
    <text evidence="2">The sequence shown here is derived from an EMBL/GenBank/DDBJ whole genome shotgun (WGS) entry which is preliminary data.</text>
</comment>
<evidence type="ECO:0000313" key="2">
    <source>
        <dbReference type="EMBL" id="PVE57112.1"/>
    </source>
</evidence>
<evidence type="ECO:0000313" key="3">
    <source>
        <dbReference type="Proteomes" id="UP000244335"/>
    </source>
</evidence>
<evidence type="ECO:0000256" key="1">
    <source>
        <dbReference type="SAM" id="MobiDB-lite"/>
    </source>
</evidence>
<protein>
    <submittedName>
        <fullName evidence="2">Uncharacterized protein</fullName>
    </submittedName>
</protein>
<proteinExistence type="predicted"/>
<name>A0AA92HB29_RHIRH</name>
<dbReference type="AlphaFoldDB" id="A0AA92HB29"/>
<sequence length="102" mass="11149">MTCGDTRITFAATNKAMKKALTAPSAPVKVMAWLTKAPRTLRQEQRWSQSPETPPPWTTLNSIGPNGGPDFRKARCVDSKWESVLCASKRTPGALVRHSVVA</sequence>
<organism evidence="2 3">
    <name type="scientific">Rhizobium rhizogenes</name>
    <name type="common">Agrobacterium rhizogenes</name>
    <dbReference type="NCBI Taxonomy" id="359"/>
    <lineage>
        <taxon>Bacteria</taxon>
        <taxon>Pseudomonadati</taxon>
        <taxon>Pseudomonadota</taxon>
        <taxon>Alphaproteobacteria</taxon>
        <taxon>Hyphomicrobiales</taxon>
        <taxon>Rhizobiaceae</taxon>
        <taxon>Rhizobium/Agrobacterium group</taxon>
        <taxon>Rhizobium</taxon>
    </lineage>
</organism>
<dbReference type="EMBL" id="QDFR01000001">
    <property type="protein sequence ID" value="PVE57112.1"/>
    <property type="molecule type" value="Genomic_DNA"/>
</dbReference>
<accession>A0AA92HB29</accession>
<feature type="region of interest" description="Disordered" evidence="1">
    <location>
        <begin position="41"/>
        <end position="68"/>
    </location>
</feature>
<dbReference type="Proteomes" id="UP000244335">
    <property type="component" value="Unassembled WGS sequence"/>
</dbReference>
<gene>
    <name evidence="2" type="ORF">DC430_05110</name>
</gene>
<reference evidence="2 3" key="1">
    <citation type="submission" date="2018-04" db="EMBL/GenBank/DDBJ databases">
        <authorList>
            <person name="Hagen T."/>
        </authorList>
    </citation>
    <scope>NUCLEOTIDE SEQUENCE [LARGE SCALE GENOMIC DNA]</scope>
    <source>
        <strain evidence="2 3">TPD7009</strain>
    </source>
</reference>